<sequence length="385" mass="43319">MATGGVCTKCTERWSRFTKEGHLWSIRRRRHTREASSVSLTKKGCILSISNQGKSGPSILDSSKRKGVPIYVMMPTNTFRIDRCGVARIRRVKALKVSLKALKLAGVRGIAVEVWWGVVERHSPFIYNWCLYEELFKLISDSGLKLHVALSFHASLQSSVNAKCCISLPLWVVEIGCLNRDIYYQDRNGLLNDDYLTLGVDQVPLFHGRTALQCYADFMSSFTNKFESLMGNVIEEVSIGLGPSGELRYPSHNSDGRWRFPGIGEFQCYDKYMMEDLKMAACQEGKPEWGCSGPRNAGSYNSFPSGVPFFEGGVESFLSDYGCFFLVCIAFPFFSRYCHVNSSTEDLFISIVYTKKSIKCCSGQHFLEQENGHYVPFCRIGIVGV</sequence>
<keyword evidence="4" id="KW-0378">Hydrolase</keyword>
<protein>
    <recommendedName>
        <fullName evidence="4">Beta-amylase</fullName>
        <ecNumber evidence="4">3.2.1.2</ecNumber>
    </recommendedName>
</protein>
<gene>
    <name evidence="5" type="ORF">QJS04_geneDACA016526</name>
</gene>
<keyword evidence="2 4" id="KW-0119">Carbohydrate metabolism</keyword>
<organism evidence="5 6">
    <name type="scientific">Acorus gramineus</name>
    <name type="common">Dwarf sweet flag</name>
    <dbReference type="NCBI Taxonomy" id="55184"/>
    <lineage>
        <taxon>Eukaryota</taxon>
        <taxon>Viridiplantae</taxon>
        <taxon>Streptophyta</taxon>
        <taxon>Embryophyta</taxon>
        <taxon>Tracheophyta</taxon>
        <taxon>Spermatophyta</taxon>
        <taxon>Magnoliopsida</taxon>
        <taxon>Liliopsida</taxon>
        <taxon>Acoraceae</taxon>
        <taxon>Acorus</taxon>
    </lineage>
</organism>
<dbReference type="Proteomes" id="UP001179952">
    <property type="component" value="Unassembled WGS sequence"/>
</dbReference>
<evidence type="ECO:0000313" key="6">
    <source>
        <dbReference type="Proteomes" id="UP001179952"/>
    </source>
</evidence>
<dbReference type="InterPro" id="IPR017853">
    <property type="entry name" value="GH"/>
</dbReference>
<dbReference type="InterPro" id="IPR001554">
    <property type="entry name" value="Glyco_hydro_14"/>
</dbReference>
<dbReference type="GO" id="GO:0016161">
    <property type="term" value="F:beta-amylase activity"/>
    <property type="evidence" value="ECO:0007669"/>
    <property type="project" value="UniProtKB-EC"/>
</dbReference>
<evidence type="ECO:0000313" key="5">
    <source>
        <dbReference type="EMBL" id="KAK1273569.1"/>
    </source>
</evidence>
<keyword evidence="3 4" id="KW-0624">Polysaccharide degradation</keyword>
<keyword evidence="6" id="KW-1185">Reference proteome</keyword>
<evidence type="ECO:0000256" key="1">
    <source>
        <dbReference type="ARBA" id="ARBA00005652"/>
    </source>
</evidence>
<evidence type="ECO:0000256" key="3">
    <source>
        <dbReference type="ARBA" id="ARBA00023326"/>
    </source>
</evidence>
<dbReference type="PANTHER" id="PTHR31352">
    <property type="entry name" value="BETA-AMYLASE 1, CHLOROPLASTIC"/>
    <property type="match status" value="1"/>
</dbReference>
<dbReference type="GO" id="GO:0000272">
    <property type="term" value="P:polysaccharide catabolic process"/>
    <property type="evidence" value="ECO:0007669"/>
    <property type="project" value="UniProtKB-KW"/>
</dbReference>
<reference evidence="5" key="1">
    <citation type="journal article" date="2023" name="Nat. Commun.">
        <title>Diploid and tetraploid genomes of Acorus and the evolution of monocots.</title>
        <authorList>
            <person name="Ma L."/>
            <person name="Liu K.W."/>
            <person name="Li Z."/>
            <person name="Hsiao Y.Y."/>
            <person name="Qi Y."/>
            <person name="Fu T."/>
            <person name="Tang G.D."/>
            <person name="Zhang D."/>
            <person name="Sun W.H."/>
            <person name="Liu D.K."/>
            <person name="Li Y."/>
            <person name="Chen G.Z."/>
            <person name="Liu X.D."/>
            <person name="Liao X.Y."/>
            <person name="Jiang Y.T."/>
            <person name="Yu X."/>
            <person name="Hao Y."/>
            <person name="Huang J."/>
            <person name="Zhao X.W."/>
            <person name="Ke S."/>
            <person name="Chen Y.Y."/>
            <person name="Wu W.L."/>
            <person name="Hsu J.L."/>
            <person name="Lin Y.F."/>
            <person name="Huang M.D."/>
            <person name="Li C.Y."/>
            <person name="Huang L."/>
            <person name="Wang Z.W."/>
            <person name="Zhao X."/>
            <person name="Zhong W.Y."/>
            <person name="Peng D.H."/>
            <person name="Ahmad S."/>
            <person name="Lan S."/>
            <person name="Zhang J.S."/>
            <person name="Tsai W.C."/>
            <person name="Van de Peer Y."/>
            <person name="Liu Z.J."/>
        </authorList>
    </citation>
    <scope>NUCLEOTIDE SEQUENCE</scope>
    <source>
        <strain evidence="5">SCP</strain>
    </source>
</reference>
<evidence type="ECO:0000256" key="2">
    <source>
        <dbReference type="ARBA" id="ARBA00023277"/>
    </source>
</evidence>
<evidence type="ECO:0000256" key="4">
    <source>
        <dbReference type="RuleBase" id="RU000509"/>
    </source>
</evidence>
<name>A0AAV9BA55_ACOGR</name>
<dbReference type="EMBL" id="JAUJYN010000004">
    <property type="protein sequence ID" value="KAK1273569.1"/>
    <property type="molecule type" value="Genomic_DNA"/>
</dbReference>
<dbReference type="Gene3D" id="3.20.20.80">
    <property type="entry name" value="Glycosidases"/>
    <property type="match status" value="1"/>
</dbReference>
<comment type="similarity">
    <text evidence="1 4">Belongs to the glycosyl hydrolase 14 family.</text>
</comment>
<dbReference type="EC" id="3.2.1.2" evidence="4"/>
<dbReference type="PANTHER" id="PTHR31352:SF37">
    <property type="entry name" value="INACTIVE BETA-AMYLASE 4, CHLOROPLASTIC"/>
    <property type="match status" value="1"/>
</dbReference>
<keyword evidence="4" id="KW-0326">Glycosidase</keyword>
<comment type="caution">
    <text evidence="5">The sequence shown here is derived from an EMBL/GenBank/DDBJ whole genome shotgun (WGS) entry which is preliminary data.</text>
</comment>
<proteinExistence type="inferred from homology"/>
<dbReference type="PRINTS" id="PR00750">
    <property type="entry name" value="BETAAMYLASE"/>
</dbReference>
<reference evidence="5" key="2">
    <citation type="submission" date="2023-06" db="EMBL/GenBank/DDBJ databases">
        <authorList>
            <person name="Ma L."/>
            <person name="Liu K.-W."/>
            <person name="Li Z."/>
            <person name="Hsiao Y.-Y."/>
            <person name="Qi Y."/>
            <person name="Fu T."/>
            <person name="Tang G."/>
            <person name="Zhang D."/>
            <person name="Sun W.-H."/>
            <person name="Liu D.-K."/>
            <person name="Li Y."/>
            <person name="Chen G.-Z."/>
            <person name="Liu X.-D."/>
            <person name="Liao X.-Y."/>
            <person name="Jiang Y.-T."/>
            <person name="Yu X."/>
            <person name="Hao Y."/>
            <person name="Huang J."/>
            <person name="Zhao X.-W."/>
            <person name="Ke S."/>
            <person name="Chen Y.-Y."/>
            <person name="Wu W.-L."/>
            <person name="Hsu J.-L."/>
            <person name="Lin Y.-F."/>
            <person name="Huang M.-D."/>
            <person name="Li C.-Y."/>
            <person name="Huang L."/>
            <person name="Wang Z.-W."/>
            <person name="Zhao X."/>
            <person name="Zhong W.-Y."/>
            <person name="Peng D.-H."/>
            <person name="Ahmad S."/>
            <person name="Lan S."/>
            <person name="Zhang J.-S."/>
            <person name="Tsai W.-C."/>
            <person name="Van De Peer Y."/>
            <person name="Liu Z.-J."/>
        </authorList>
    </citation>
    <scope>NUCLEOTIDE SEQUENCE</scope>
    <source>
        <strain evidence="5">SCP</strain>
        <tissue evidence="5">Leaves</tissue>
    </source>
</reference>
<comment type="catalytic activity">
    <reaction evidence="4">
        <text>Hydrolysis of (1-&gt;4)-alpha-D-glucosidic linkages in polysaccharides so as to remove successive maltose units from the non-reducing ends of the chains.</text>
        <dbReference type="EC" id="3.2.1.2"/>
    </reaction>
</comment>
<dbReference type="SUPFAM" id="SSF51445">
    <property type="entry name" value="(Trans)glycosidases"/>
    <property type="match status" value="1"/>
</dbReference>
<dbReference type="Pfam" id="PF01373">
    <property type="entry name" value="Glyco_hydro_14"/>
    <property type="match status" value="1"/>
</dbReference>
<dbReference type="AlphaFoldDB" id="A0AAV9BA55"/>
<accession>A0AAV9BA55</accession>